<evidence type="ECO:0000256" key="5">
    <source>
        <dbReference type="HAMAP-Rule" id="MF_01387"/>
    </source>
</evidence>
<dbReference type="HAMAP" id="MF_01387">
    <property type="entry name" value="Chromatin_Cren7"/>
    <property type="match status" value="1"/>
</dbReference>
<comment type="function">
    <text evidence="5">A chromatin protein, binds double-stranded DNA without sequence specificity. Constrains negative DNA supercoils.</text>
</comment>
<evidence type="ECO:0000313" key="6">
    <source>
        <dbReference type="EMBL" id="BCU71150.1"/>
    </source>
</evidence>
<evidence type="ECO:0000256" key="3">
    <source>
        <dbReference type="ARBA" id="ARBA00022490"/>
    </source>
</evidence>
<keyword evidence="1 5" id="KW-0158">Chromosome</keyword>
<reference evidence="6 7" key="1">
    <citation type="submission" date="2021-04" db="EMBL/GenBank/DDBJ databases">
        <title>Complete genome sequence of Stygiolobus sp. KN-1.</title>
        <authorList>
            <person name="Nakamura K."/>
            <person name="Sakai H."/>
            <person name="Kurosawa N."/>
        </authorList>
    </citation>
    <scope>NUCLEOTIDE SEQUENCE [LARGE SCALE GENOMIC DNA]</scope>
    <source>
        <strain evidence="6 7">KN-1</strain>
    </source>
</reference>
<dbReference type="EMBL" id="AP024597">
    <property type="protein sequence ID" value="BCU71150.1"/>
    <property type="molecule type" value="Genomic_DNA"/>
</dbReference>
<keyword evidence="7" id="KW-1185">Reference proteome</keyword>
<keyword evidence="4 5" id="KW-0238">DNA-binding</keyword>
<dbReference type="AlphaFoldDB" id="A0A8D5U8T2"/>
<dbReference type="GO" id="GO:0005694">
    <property type="term" value="C:chromosome"/>
    <property type="evidence" value="ECO:0007669"/>
    <property type="project" value="UniProtKB-SubCell"/>
</dbReference>
<organism evidence="6 7">
    <name type="scientific">Stygiolobus caldivivus</name>
    <dbReference type="NCBI Taxonomy" id="2824673"/>
    <lineage>
        <taxon>Archaea</taxon>
        <taxon>Thermoproteota</taxon>
        <taxon>Thermoprotei</taxon>
        <taxon>Sulfolobales</taxon>
        <taxon>Sulfolobaceae</taxon>
        <taxon>Stygiolobus</taxon>
    </lineage>
</organism>
<comment type="PTM">
    <text evidence="5">Methylated at multiple sites, to varying extents.</text>
</comment>
<dbReference type="KEGG" id="csty:KN1_24470"/>
<keyword evidence="2 5" id="KW-0488">Methylation</keyword>
<accession>A0A8D5U8T2</accession>
<dbReference type="Pfam" id="PF11520">
    <property type="entry name" value="Cren7"/>
    <property type="match status" value="1"/>
</dbReference>
<protein>
    <recommendedName>
        <fullName evidence="5">Chromatin protein Cren7</fullName>
    </recommendedName>
</protein>
<evidence type="ECO:0000256" key="1">
    <source>
        <dbReference type="ARBA" id="ARBA00022454"/>
    </source>
</evidence>
<dbReference type="GO" id="GO:0005737">
    <property type="term" value="C:cytoplasm"/>
    <property type="evidence" value="ECO:0007669"/>
    <property type="project" value="UniProtKB-SubCell"/>
</dbReference>
<dbReference type="Proteomes" id="UP000825123">
    <property type="component" value="Chromosome"/>
</dbReference>
<dbReference type="GO" id="GO:0003690">
    <property type="term" value="F:double-stranded DNA binding"/>
    <property type="evidence" value="ECO:0007669"/>
    <property type="project" value="UniProtKB-UniRule"/>
</dbReference>
<proteinExistence type="inferred from homology"/>
<sequence>MSCKKVFKVAYNSIMMIGMAEKKVKVKTPGGKEMELAPEKTWVLAPKGRKGVKIGLFKDPETGKYFRHKLPDDYPV</sequence>
<gene>
    <name evidence="5" type="primary">creN7</name>
    <name evidence="6" type="ORF">KN1_24470</name>
</gene>
<keyword evidence="3 5" id="KW-0963">Cytoplasm</keyword>
<dbReference type="InterPro" id="IPR020906">
    <property type="entry name" value="dsDNA-bd_Cren7"/>
</dbReference>
<dbReference type="InterPro" id="IPR038647">
    <property type="entry name" value="Cren7_sf"/>
</dbReference>
<name>A0A8D5U8T2_9CREN</name>
<evidence type="ECO:0000256" key="4">
    <source>
        <dbReference type="ARBA" id="ARBA00023125"/>
    </source>
</evidence>
<dbReference type="Gene3D" id="2.30.30.610">
    <property type="entry name" value="Chromatin protein Cren7"/>
    <property type="match status" value="1"/>
</dbReference>
<evidence type="ECO:0000256" key="2">
    <source>
        <dbReference type="ARBA" id="ARBA00022481"/>
    </source>
</evidence>
<evidence type="ECO:0000313" key="7">
    <source>
        <dbReference type="Proteomes" id="UP000825123"/>
    </source>
</evidence>
<comment type="subcellular location">
    <subcellularLocation>
        <location evidence="5">Chromosome</location>
    </subcellularLocation>
    <subcellularLocation>
        <location evidence="5">Cytoplasm</location>
    </subcellularLocation>
</comment>
<comment type="subunit">
    <text evidence="5">Monomer.</text>
</comment>
<comment type="similarity">
    <text evidence="5">Belongs to the Cren7 family.</text>
</comment>